<comment type="caution">
    <text evidence="1">The sequence shown here is derived from an EMBL/GenBank/DDBJ whole genome shotgun (WGS) entry which is preliminary data.</text>
</comment>
<organism evidence="1 2">
    <name type="scientific">Bacillus wiedmannii</name>
    <dbReference type="NCBI Taxonomy" id="1890302"/>
    <lineage>
        <taxon>Bacteria</taxon>
        <taxon>Bacillati</taxon>
        <taxon>Bacillota</taxon>
        <taxon>Bacilli</taxon>
        <taxon>Bacillales</taxon>
        <taxon>Bacillaceae</taxon>
        <taxon>Bacillus</taxon>
        <taxon>Bacillus cereus group</taxon>
    </lineage>
</organism>
<dbReference type="EMBL" id="FMBG01000016">
    <property type="protein sequence ID" value="SCC50689.1"/>
    <property type="molecule type" value="Genomic_DNA"/>
</dbReference>
<dbReference type="GO" id="GO:0046677">
    <property type="term" value="P:response to antibiotic"/>
    <property type="evidence" value="ECO:0007669"/>
    <property type="project" value="InterPro"/>
</dbReference>
<dbReference type="PANTHER" id="PTHR31299:SF0">
    <property type="entry name" value="ESTERASE, PUTATIVE (AFU_ORTHOLOGUE AFUA_1G05850)-RELATED"/>
    <property type="match status" value="1"/>
</dbReference>
<sequence length="474" mass="53779">MYLNSNKGVNGFNGSPYIMLKINKDVFQEVFMKKKMIIAIVASAITFTNFVGSTYADSKTEVSVTAPYNTNQIAEWLEAHAKPLKTTNPTASLNDLKPLKNMVGSASIVGLGEATHGAHEVFMMKHRIVNYLVSEKGFTNLVLEEGWDRALELDRYVLTGKGNPIQHLSPTFKTKEMLDLLDWIRQYNANPKHKSKVRVIGMDIQSVNENVYNNIIEYVKRNNSDLVPRVEEKVEGLIPVTKDMDTFGSLTKEEKEKYISDAKQIIALLEKNKSYLNGKSTEFAWIKQNARIIEQFTTMLASYPDKPSDFYLKHDIAMYENAKWTEEHLGKTIVWGHNGHVSKTNLIPFIYPKVAGQHLAEYYGKRYVSIGTSVYEGQYNVYNSDGEFGPYGTLKSDDPNSYNYIFGQVKKDQFFIDLRKANGVTKTWLNEQHPIFAGITREGPDIPKTVDISLGKSFDILVQIQKVSPSQLHQ</sequence>
<proteinExistence type="predicted"/>
<dbReference type="Proteomes" id="UP000195728">
    <property type="component" value="Unassembled WGS sequence"/>
</dbReference>
<dbReference type="Gene3D" id="1.20.1440.30">
    <property type="entry name" value="Biosynthetic Protein domain"/>
    <property type="match status" value="1"/>
</dbReference>
<dbReference type="EC" id="3.1.1.-" evidence="1"/>
<dbReference type="CDD" id="cd14728">
    <property type="entry name" value="Ere-like"/>
    <property type="match status" value="1"/>
</dbReference>
<dbReference type="AlphaFoldDB" id="A0AB37YVC2"/>
<keyword evidence="1" id="KW-0378">Hydrolase</keyword>
<accession>A0AB37YVC2</accession>
<dbReference type="InterPro" id="IPR014622">
    <property type="entry name" value="UCP036794_erythomycin"/>
</dbReference>
<dbReference type="InterPro" id="IPR052036">
    <property type="entry name" value="Hydrolase/PRTase-associated"/>
</dbReference>
<evidence type="ECO:0000313" key="1">
    <source>
        <dbReference type="EMBL" id="SCC50689.1"/>
    </source>
</evidence>
<dbReference type="Gene3D" id="3.40.1660.10">
    <property type="entry name" value="EreA-like (biosynthetic domain)"/>
    <property type="match status" value="1"/>
</dbReference>
<dbReference type="InterPro" id="IPR007815">
    <property type="entry name" value="Emycin_Estase"/>
</dbReference>
<dbReference type="SUPFAM" id="SSF159501">
    <property type="entry name" value="EreA/ChaN-like"/>
    <property type="match status" value="1"/>
</dbReference>
<dbReference type="PIRSF" id="PIRSF036794">
    <property type="entry name" value="UCP_erythr_ester"/>
    <property type="match status" value="1"/>
</dbReference>
<protein>
    <submittedName>
        <fullName evidence="1">Erythromycin esterase type II</fullName>
        <ecNumber evidence="1">3.1.1.-</ecNumber>
    </submittedName>
</protein>
<evidence type="ECO:0000313" key="2">
    <source>
        <dbReference type="Proteomes" id="UP000195728"/>
    </source>
</evidence>
<name>A0AB37YVC2_9BACI</name>
<dbReference type="PANTHER" id="PTHR31299">
    <property type="entry name" value="ESTERASE, PUTATIVE (AFU_ORTHOLOGUE AFUA_1G05850)-RELATED"/>
    <property type="match status" value="1"/>
</dbReference>
<dbReference type="GO" id="GO:0016787">
    <property type="term" value="F:hydrolase activity"/>
    <property type="evidence" value="ECO:0007669"/>
    <property type="project" value="UniProtKB-KW"/>
</dbReference>
<dbReference type="Gene3D" id="3.30.1870.10">
    <property type="entry name" value="EreA-like, domain 2"/>
    <property type="match status" value="1"/>
</dbReference>
<dbReference type="Pfam" id="PF05139">
    <property type="entry name" value="Erythro_esteras"/>
    <property type="match status" value="1"/>
</dbReference>
<reference evidence="1 2" key="1">
    <citation type="submission" date="2016-08" db="EMBL/GenBank/DDBJ databases">
        <authorList>
            <person name="Loux V."/>
            <person name="Rue O."/>
        </authorList>
    </citation>
    <scope>NUCLEOTIDE SEQUENCE [LARGE SCALE GENOMIC DNA]</scope>
    <source>
        <strain evidence="1 2">WSBC_10311</strain>
    </source>
</reference>
<gene>
    <name evidence="1" type="ORF">BC10311_03982</name>
</gene>